<keyword evidence="3" id="KW-0812">Transmembrane</keyword>
<dbReference type="Pfam" id="PF00059">
    <property type="entry name" value="Lectin_C"/>
    <property type="match status" value="1"/>
</dbReference>
<dbReference type="SMART" id="SM00034">
    <property type="entry name" value="CLECT"/>
    <property type="match status" value="1"/>
</dbReference>
<evidence type="ECO:0000313" key="6">
    <source>
        <dbReference type="Proteomes" id="UP001469553"/>
    </source>
</evidence>
<keyword evidence="3" id="KW-0472">Membrane</keyword>
<accession>A0ABV0Y2D3</accession>
<dbReference type="PROSITE" id="PS50041">
    <property type="entry name" value="C_TYPE_LECTIN_2"/>
    <property type="match status" value="1"/>
</dbReference>
<gene>
    <name evidence="5" type="ORF">AMECASPLE_017177</name>
</gene>
<evidence type="ECO:0000259" key="4">
    <source>
        <dbReference type="PROSITE" id="PS50041"/>
    </source>
</evidence>
<protein>
    <recommendedName>
        <fullName evidence="4">C-type lectin domain-containing protein</fullName>
    </recommendedName>
</protein>
<keyword evidence="1" id="KW-0430">Lectin</keyword>
<keyword evidence="6" id="KW-1185">Reference proteome</keyword>
<proteinExistence type="predicted"/>
<comment type="caution">
    <text evidence="5">The sequence shown here is derived from an EMBL/GenBank/DDBJ whole genome shotgun (WGS) entry which is preliminary data.</text>
</comment>
<dbReference type="InterPro" id="IPR016186">
    <property type="entry name" value="C-type_lectin-like/link_sf"/>
</dbReference>
<organism evidence="5 6">
    <name type="scientific">Ameca splendens</name>
    <dbReference type="NCBI Taxonomy" id="208324"/>
    <lineage>
        <taxon>Eukaryota</taxon>
        <taxon>Metazoa</taxon>
        <taxon>Chordata</taxon>
        <taxon>Craniata</taxon>
        <taxon>Vertebrata</taxon>
        <taxon>Euteleostomi</taxon>
        <taxon>Actinopterygii</taxon>
        <taxon>Neopterygii</taxon>
        <taxon>Teleostei</taxon>
        <taxon>Neoteleostei</taxon>
        <taxon>Acanthomorphata</taxon>
        <taxon>Ovalentaria</taxon>
        <taxon>Atherinomorphae</taxon>
        <taxon>Cyprinodontiformes</taxon>
        <taxon>Goodeidae</taxon>
        <taxon>Ameca</taxon>
    </lineage>
</organism>
<evidence type="ECO:0000256" key="2">
    <source>
        <dbReference type="ARBA" id="ARBA00023157"/>
    </source>
</evidence>
<evidence type="ECO:0000256" key="3">
    <source>
        <dbReference type="SAM" id="Phobius"/>
    </source>
</evidence>
<feature type="transmembrane region" description="Helical" evidence="3">
    <location>
        <begin position="45"/>
        <end position="63"/>
    </location>
</feature>
<dbReference type="PROSITE" id="PS00615">
    <property type="entry name" value="C_TYPE_LECTIN_1"/>
    <property type="match status" value="1"/>
</dbReference>
<feature type="domain" description="C-type lectin" evidence="4">
    <location>
        <begin position="107"/>
        <end position="221"/>
    </location>
</feature>
<dbReference type="InterPro" id="IPR033989">
    <property type="entry name" value="CD209-like_CTLD"/>
</dbReference>
<sequence>MVRAVHEEAAEISIDYVNQPDASTRSQPNLETGGNHAAPDPLRKLFRLVGVGFGLLCILQAALNVSLRLTLFKIDTQPSTTGTVCRNETDNQRPLIGQYIQLGWVYFHTSLYYISSTKKTWQESRDFCQQQGADLVIINTKEEQDFTRQFYRLTWLGLRNITKRRRWTWVDGTTLNKSYWGPGEPNGFEGKIENCVEIRFFDLENSWNDIPCDEQNFWICEKEAAL</sequence>
<dbReference type="SUPFAM" id="SSF56436">
    <property type="entry name" value="C-type lectin-like"/>
    <property type="match status" value="1"/>
</dbReference>
<keyword evidence="3" id="KW-1133">Transmembrane helix</keyword>
<dbReference type="InterPro" id="IPR018378">
    <property type="entry name" value="C-type_lectin_CS"/>
</dbReference>
<dbReference type="EMBL" id="JAHRIP010020087">
    <property type="protein sequence ID" value="MEQ2287876.1"/>
    <property type="molecule type" value="Genomic_DNA"/>
</dbReference>
<dbReference type="CDD" id="cd03590">
    <property type="entry name" value="CLECT_DC-SIGN_like"/>
    <property type="match status" value="1"/>
</dbReference>
<keyword evidence="2" id="KW-1015">Disulfide bond</keyword>
<dbReference type="Gene3D" id="3.10.100.10">
    <property type="entry name" value="Mannose-Binding Protein A, subunit A"/>
    <property type="match status" value="1"/>
</dbReference>
<dbReference type="InterPro" id="IPR001304">
    <property type="entry name" value="C-type_lectin-like"/>
</dbReference>
<name>A0ABV0Y2D3_9TELE</name>
<dbReference type="InterPro" id="IPR016187">
    <property type="entry name" value="CTDL_fold"/>
</dbReference>
<reference evidence="5 6" key="1">
    <citation type="submission" date="2021-06" db="EMBL/GenBank/DDBJ databases">
        <authorList>
            <person name="Palmer J.M."/>
        </authorList>
    </citation>
    <scope>NUCLEOTIDE SEQUENCE [LARGE SCALE GENOMIC DNA]</scope>
    <source>
        <strain evidence="5 6">AS_MEX2019</strain>
        <tissue evidence="5">Muscle</tissue>
    </source>
</reference>
<evidence type="ECO:0000313" key="5">
    <source>
        <dbReference type="EMBL" id="MEQ2287876.1"/>
    </source>
</evidence>
<evidence type="ECO:0000256" key="1">
    <source>
        <dbReference type="ARBA" id="ARBA00022734"/>
    </source>
</evidence>
<dbReference type="PANTHER" id="PTHR22803">
    <property type="entry name" value="MANNOSE, PHOSPHOLIPASE, LECTIN RECEPTOR RELATED"/>
    <property type="match status" value="1"/>
</dbReference>
<dbReference type="InterPro" id="IPR050111">
    <property type="entry name" value="C-type_lectin/snaclec_domain"/>
</dbReference>
<dbReference type="Proteomes" id="UP001469553">
    <property type="component" value="Unassembled WGS sequence"/>
</dbReference>